<evidence type="ECO:0000313" key="3">
    <source>
        <dbReference type="EMBL" id="RRE42949.1"/>
    </source>
</evidence>
<dbReference type="Proteomes" id="UP000272440">
    <property type="component" value="Unassembled WGS sequence"/>
</dbReference>
<dbReference type="AlphaFoldDB" id="A0A3P2EEY8"/>
<sequence length="88" mass="9087">MLIVLDSSIGSARYFSAGFCSYIPPFLPVMALFPAVSLLKLKGLKHTHTGHLRLRPAALSSRRATLAGAAASHPPGSAEPASGFGPDG</sequence>
<keyword evidence="2" id="KW-1133">Transmembrane helix</keyword>
<protein>
    <submittedName>
        <fullName evidence="3">Uncharacterized protein</fullName>
    </submittedName>
</protein>
<keyword evidence="2" id="KW-0472">Membrane</keyword>
<organism evidence="3 4">
    <name type="scientific">Klebsiella pneumoniae</name>
    <dbReference type="NCBI Taxonomy" id="573"/>
    <lineage>
        <taxon>Bacteria</taxon>
        <taxon>Pseudomonadati</taxon>
        <taxon>Pseudomonadota</taxon>
        <taxon>Gammaproteobacteria</taxon>
        <taxon>Enterobacterales</taxon>
        <taxon>Enterobacteriaceae</taxon>
        <taxon>Klebsiella/Raoultella group</taxon>
        <taxon>Klebsiella</taxon>
        <taxon>Klebsiella pneumoniae complex</taxon>
    </lineage>
</organism>
<evidence type="ECO:0000313" key="4">
    <source>
        <dbReference type="Proteomes" id="UP000272440"/>
    </source>
</evidence>
<evidence type="ECO:0000256" key="1">
    <source>
        <dbReference type="SAM" id="MobiDB-lite"/>
    </source>
</evidence>
<reference evidence="3 4" key="1">
    <citation type="journal article" date="2019" name="Antimicrob. Agents Chemother.">
        <title>Applying Rapid Whole Genome Sequencing to Predict Phenotypic Antimicrobial Susceptibility Testing Results Among Carbapenem-Resistant Klebsiella pneumoniae Clinical Isolates.</title>
        <authorList>
            <person name="Tamma P.D."/>
            <person name="Fan Y."/>
            <person name="Bergman Y."/>
            <person name="Pertea G."/>
            <person name="Kazmi A."/>
            <person name="Lewis S."/>
            <person name="Carroll K.C."/>
            <person name="Schatz M.C."/>
            <person name="Timp W."/>
            <person name="Simner P.J."/>
        </authorList>
    </citation>
    <scope>NUCLEOTIDE SEQUENCE [LARGE SCALE GENOMIC DNA]</scope>
    <source>
        <strain evidence="3 4">KLPN_33</strain>
    </source>
</reference>
<keyword evidence="2" id="KW-0812">Transmembrane</keyword>
<proteinExistence type="predicted"/>
<dbReference type="EMBL" id="RCZY01000004">
    <property type="protein sequence ID" value="RRE42949.1"/>
    <property type="molecule type" value="Genomic_DNA"/>
</dbReference>
<gene>
    <name evidence="3" type="ORF">EAO28_30185</name>
</gene>
<comment type="caution">
    <text evidence="3">The sequence shown here is derived from an EMBL/GenBank/DDBJ whole genome shotgun (WGS) entry which is preliminary data.</text>
</comment>
<feature type="transmembrane region" description="Helical" evidence="2">
    <location>
        <begin position="12"/>
        <end position="36"/>
    </location>
</feature>
<feature type="region of interest" description="Disordered" evidence="1">
    <location>
        <begin position="65"/>
        <end position="88"/>
    </location>
</feature>
<accession>A0A3P2EEY8</accession>
<name>A0A3P2EEY8_KLEPN</name>
<evidence type="ECO:0000256" key="2">
    <source>
        <dbReference type="SAM" id="Phobius"/>
    </source>
</evidence>